<dbReference type="SMART" id="SM00353">
    <property type="entry name" value="HLH"/>
    <property type="match status" value="1"/>
</dbReference>
<dbReference type="GO" id="GO:0000978">
    <property type="term" value="F:RNA polymerase II cis-regulatory region sequence-specific DNA binding"/>
    <property type="evidence" value="ECO:0000318"/>
    <property type="project" value="GO_Central"/>
</dbReference>
<feature type="region of interest" description="Disordered" evidence="6">
    <location>
        <begin position="142"/>
        <end position="247"/>
    </location>
</feature>
<dbReference type="GO" id="GO:0006357">
    <property type="term" value="P:regulation of transcription by RNA polymerase II"/>
    <property type="evidence" value="ECO:0000318"/>
    <property type="project" value="GO_Central"/>
</dbReference>
<dbReference type="OrthoDB" id="651283at2759"/>
<keyword evidence="4" id="KW-0804">Transcription</keyword>
<dbReference type="Proteomes" id="UP000002051">
    <property type="component" value="Chromosome 3"/>
</dbReference>
<keyword evidence="11" id="KW-1185">Reference proteome</keyword>
<keyword evidence="5" id="KW-0539">Nucleus</keyword>
<dbReference type="CDD" id="cd11454">
    <property type="entry name" value="bHLH_AtIND_like"/>
    <property type="match status" value="1"/>
</dbReference>
<evidence type="ECO:0000313" key="10">
    <source>
        <dbReference type="EnsemblPlants" id="KEH35808"/>
    </source>
</evidence>
<dbReference type="AlphaFoldDB" id="A0A072V390"/>
<protein>
    <submittedName>
        <fullName evidence="8 9">Transcription factor</fullName>
    </submittedName>
</protein>
<dbReference type="Gramene" id="rna18936">
    <property type="protein sequence ID" value="RHN70366.1"/>
    <property type="gene ID" value="gene18936"/>
</dbReference>
<dbReference type="HOGENOM" id="CLU_066110_1_0_1"/>
<reference evidence="12" key="4">
    <citation type="journal article" date="2018" name="Nat. Plants">
        <title>Whole-genome landscape of Medicago truncatula symbiotic genes.</title>
        <authorList>
            <person name="Pecrix Y."/>
            <person name="Staton S.E."/>
            <person name="Sallet E."/>
            <person name="Lelandais-Briere C."/>
            <person name="Moreau S."/>
            <person name="Carrere S."/>
            <person name="Blein T."/>
            <person name="Jardinaud M.F."/>
            <person name="Latrasse D."/>
            <person name="Zouine M."/>
            <person name="Zahm M."/>
            <person name="Kreplak J."/>
            <person name="Mayjonade B."/>
            <person name="Satge C."/>
            <person name="Perez M."/>
            <person name="Cauet S."/>
            <person name="Marande W."/>
            <person name="Chantry-Darmon C."/>
            <person name="Lopez-Roques C."/>
            <person name="Bouchez O."/>
            <person name="Berard A."/>
            <person name="Debelle F."/>
            <person name="Munos S."/>
            <person name="Bendahmane A."/>
            <person name="Berges H."/>
            <person name="Niebel A."/>
            <person name="Buitink J."/>
            <person name="Frugier F."/>
            <person name="Benhamed M."/>
            <person name="Crespi M."/>
            <person name="Gouzy J."/>
            <person name="Gamas P."/>
        </authorList>
    </citation>
    <scope>NUCLEOTIDE SEQUENCE [LARGE SCALE GENOMIC DNA]</scope>
    <source>
        <strain evidence="12">cv. Jemalong A17</strain>
    </source>
</reference>
<reference evidence="10" key="3">
    <citation type="submission" date="2015-04" db="UniProtKB">
        <authorList>
            <consortium name="EnsemblPlants"/>
        </authorList>
    </citation>
    <scope>IDENTIFICATION</scope>
    <source>
        <strain evidence="10">cv. Jemalong A17</strain>
    </source>
</reference>
<evidence type="ECO:0000256" key="6">
    <source>
        <dbReference type="SAM" id="MobiDB-lite"/>
    </source>
</evidence>
<feature type="compositionally biased region" description="Polar residues" evidence="6">
    <location>
        <begin position="186"/>
        <end position="207"/>
    </location>
</feature>
<dbReference type="GO" id="GO:0048766">
    <property type="term" value="P:root hair initiation"/>
    <property type="evidence" value="ECO:0007669"/>
    <property type="project" value="UniProtKB-ARBA"/>
</dbReference>
<evidence type="ECO:0000256" key="5">
    <source>
        <dbReference type="ARBA" id="ARBA00023242"/>
    </source>
</evidence>
<evidence type="ECO:0000313" key="12">
    <source>
        <dbReference type="Proteomes" id="UP000265566"/>
    </source>
</evidence>
<dbReference type="KEGG" id="mtr:25489956"/>
<dbReference type="GO" id="GO:0046983">
    <property type="term" value="F:protein dimerization activity"/>
    <property type="evidence" value="ECO:0007669"/>
    <property type="project" value="InterPro"/>
</dbReference>
<name>A0A072V390_MEDTR</name>
<keyword evidence="2" id="KW-0805">Transcription regulation</keyword>
<evidence type="ECO:0000313" key="9">
    <source>
        <dbReference type="EMBL" id="RHN70366.1"/>
    </source>
</evidence>
<feature type="domain" description="BHLH" evidence="7">
    <location>
        <begin position="235"/>
        <end position="284"/>
    </location>
</feature>
<dbReference type="InterPro" id="IPR045843">
    <property type="entry name" value="IND-like"/>
</dbReference>
<evidence type="ECO:0000256" key="4">
    <source>
        <dbReference type="ARBA" id="ARBA00023163"/>
    </source>
</evidence>
<comment type="subcellular location">
    <subcellularLocation>
        <location evidence="1">Nucleus</location>
    </subcellularLocation>
</comment>
<dbReference type="InterPro" id="IPR011598">
    <property type="entry name" value="bHLH_dom"/>
</dbReference>
<feature type="compositionally biased region" description="Polar residues" evidence="6">
    <location>
        <begin position="216"/>
        <end position="226"/>
    </location>
</feature>
<dbReference type="EnsemblPlants" id="KEH35808">
    <property type="protein sequence ID" value="KEH35808"/>
    <property type="gene ID" value="MTR_3g103030"/>
</dbReference>
<accession>A0A072V390</accession>
<proteinExistence type="predicted"/>
<sequence length="321" mass="35936">METLGAIPDDGEWECFRRIFDTDNHDDSPPQLLDQTSLLLGENDGNFGVQSMFCSPSEAEGNINTNVFYSFDSHINYNSQESNHSTQSHTNYYFDCSDHVAANNSDKTENFDHSQVQPIVSSTKQLKLKRMLGVPEFDVQVEDKTNSCGNPTKKHRASKDVQRYVNNAESKKSKKVNRNENKAEEANTSIDGHNSSGYTSEEQNMCEENSGGASAASKSTVSLNSNGKKRASRGSATDPQSLYARKRREKINERLRTLQNLVPNGTKVDISTMLEDAIQYVKFLQLQIKLLSSDDLWMYAPIAYNGLDIGFNLNRKISPPP</sequence>
<dbReference type="InterPro" id="IPR036638">
    <property type="entry name" value="HLH_DNA-bd_sf"/>
</dbReference>
<evidence type="ECO:0000256" key="3">
    <source>
        <dbReference type="ARBA" id="ARBA00023125"/>
    </source>
</evidence>
<dbReference type="Gene3D" id="4.10.280.10">
    <property type="entry name" value="Helix-loop-helix DNA-binding domain"/>
    <property type="match status" value="1"/>
</dbReference>
<reference evidence="8 11" key="1">
    <citation type="journal article" date="2011" name="Nature">
        <title>The Medicago genome provides insight into the evolution of rhizobial symbioses.</title>
        <authorList>
            <person name="Young N.D."/>
            <person name="Debelle F."/>
            <person name="Oldroyd G.E."/>
            <person name="Geurts R."/>
            <person name="Cannon S.B."/>
            <person name="Udvardi M.K."/>
            <person name="Benedito V.A."/>
            <person name="Mayer K.F."/>
            <person name="Gouzy J."/>
            <person name="Schoof H."/>
            <person name="Van de Peer Y."/>
            <person name="Proost S."/>
            <person name="Cook D.R."/>
            <person name="Meyers B.C."/>
            <person name="Spannagl M."/>
            <person name="Cheung F."/>
            <person name="De Mita S."/>
            <person name="Krishnakumar V."/>
            <person name="Gundlach H."/>
            <person name="Zhou S."/>
            <person name="Mudge J."/>
            <person name="Bharti A.K."/>
            <person name="Murray J.D."/>
            <person name="Naoumkina M.A."/>
            <person name="Rosen B."/>
            <person name="Silverstein K.A."/>
            <person name="Tang H."/>
            <person name="Rombauts S."/>
            <person name="Zhao P.X."/>
            <person name="Zhou P."/>
            <person name="Barbe V."/>
            <person name="Bardou P."/>
            <person name="Bechner M."/>
            <person name="Bellec A."/>
            <person name="Berger A."/>
            <person name="Berges H."/>
            <person name="Bidwell S."/>
            <person name="Bisseling T."/>
            <person name="Choisne N."/>
            <person name="Couloux A."/>
            <person name="Denny R."/>
            <person name="Deshpande S."/>
            <person name="Dai X."/>
            <person name="Doyle J.J."/>
            <person name="Dudez A.M."/>
            <person name="Farmer A.D."/>
            <person name="Fouteau S."/>
            <person name="Franken C."/>
            <person name="Gibelin C."/>
            <person name="Gish J."/>
            <person name="Goldstein S."/>
            <person name="Gonzalez A.J."/>
            <person name="Green P.J."/>
            <person name="Hallab A."/>
            <person name="Hartog M."/>
            <person name="Hua A."/>
            <person name="Humphray S.J."/>
            <person name="Jeong D.H."/>
            <person name="Jing Y."/>
            <person name="Jocker A."/>
            <person name="Kenton S.M."/>
            <person name="Kim D.J."/>
            <person name="Klee K."/>
            <person name="Lai H."/>
            <person name="Lang C."/>
            <person name="Lin S."/>
            <person name="Macmil S.L."/>
            <person name="Magdelenat G."/>
            <person name="Matthews L."/>
            <person name="McCorrison J."/>
            <person name="Monaghan E.L."/>
            <person name="Mun J.H."/>
            <person name="Najar F.Z."/>
            <person name="Nicholson C."/>
            <person name="Noirot C."/>
            <person name="O'Bleness M."/>
            <person name="Paule C.R."/>
            <person name="Poulain J."/>
            <person name="Prion F."/>
            <person name="Qin B."/>
            <person name="Qu C."/>
            <person name="Retzel E.F."/>
            <person name="Riddle C."/>
            <person name="Sallet E."/>
            <person name="Samain S."/>
            <person name="Samson N."/>
            <person name="Sanders I."/>
            <person name="Saurat O."/>
            <person name="Scarpelli C."/>
            <person name="Schiex T."/>
            <person name="Segurens B."/>
            <person name="Severin A.J."/>
            <person name="Sherrier D.J."/>
            <person name="Shi R."/>
            <person name="Sims S."/>
            <person name="Singer S.R."/>
            <person name="Sinharoy S."/>
            <person name="Sterck L."/>
            <person name="Viollet A."/>
            <person name="Wang B.B."/>
            <person name="Wang K."/>
            <person name="Wang M."/>
            <person name="Wang X."/>
            <person name="Warfsmann J."/>
            <person name="Weissenbach J."/>
            <person name="White D.D."/>
            <person name="White J.D."/>
            <person name="Wiley G.B."/>
            <person name="Wincker P."/>
            <person name="Xing Y."/>
            <person name="Yang L."/>
            <person name="Yao Z."/>
            <person name="Ying F."/>
            <person name="Zhai J."/>
            <person name="Zhou L."/>
            <person name="Zuber A."/>
            <person name="Denarie J."/>
            <person name="Dixon R.A."/>
            <person name="May G.D."/>
            <person name="Schwartz D.C."/>
            <person name="Rogers J."/>
            <person name="Quetier F."/>
            <person name="Town C.D."/>
            <person name="Roe B.A."/>
        </authorList>
    </citation>
    <scope>NUCLEOTIDE SEQUENCE [LARGE SCALE GENOMIC DNA]</scope>
    <source>
        <strain evidence="8">A17</strain>
        <strain evidence="10 11">cv. Jemalong A17</strain>
    </source>
</reference>
<dbReference type="PANTHER" id="PTHR45914">
    <property type="entry name" value="TRANSCRIPTION FACTOR HEC3-RELATED"/>
    <property type="match status" value="1"/>
</dbReference>
<organism evidence="8 11">
    <name type="scientific">Medicago truncatula</name>
    <name type="common">Barrel medic</name>
    <name type="synonym">Medicago tribuloides</name>
    <dbReference type="NCBI Taxonomy" id="3880"/>
    <lineage>
        <taxon>Eukaryota</taxon>
        <taxon>Viridiplantae</taxon>
        <taxon>Streptophyta</taxon>
        <taxon>Embryophyta</taxon>
        <taxon>Tracheophyta</taxon>
        <taxon>Spermatophyta</taxon>
        <taxon>Magnoliopsida</taxon>
        <taxon>eudicotyledons</taxon>
        <taxon>Gunneridae</taxon>
        <taxon>Pentapetalae</taxon>
        <taxon>rosids</taxon>
        <taxon>fabids</taxon>
        <taxon>Fabales</taxon>
        <taxon>Fabaceae</taxon>
        <taxon>Papilionoideae</taxon>
        <taxon>50 kb inversion clade</taxon>
        <taxon>NPAAA clade</taxon>
        <taxon>Hologalegina</taxon>
        <taxon>IRL clade</taxon>
        <taxon>Trifolieae</taxon>
        <taxon>Medicago</taxon>
    </lineage>
</organism>
<evidence type="ECO:0000313" key="11">
    <source>
        <dbReference type="Proteomes" id="UP000002051"/>
    </source>
</evidence>
<dbReference type="Pfam" id="PF00010">
    <property type="entry name" value="HLH"/>
    <property type="match status" value="1"/>
</dbReference>
<keyword evidence="3" id="KW-0238">DNA-binding</keyword>
<dbReference type="SUPFAM" id="SSF47459">
    <property type="entry name" value="HLH, helix-loop-helix DNA-binding domain"/>
    <property type="match status" value="1"/>
</dbReference>
<evidence type="ECO:0000256" key="2">
    <source>
        <dbReference type="ARBA" id="ARBA00023015"/>
    </source>
</evidence>
<dbReference type="GO" id="GO:0000981">
    <property type="term" value="F:DNA-binding transcription factor activity, RNA polymerase II-specific"/>
    <property type="evidence" value="ECO:0000318"/>
    <property type="project" value="GO_Central"/>
</dbReference>
<dbReference type="PANTHER" id="PTHR45914:SF60">
    <property type="entry name" value="TRANSCRIPTION FACTOR RSL2-LIKE"/>
    <property type="match status" value="1"/>
</dbReference>
<dbReference type="EMBL" id="CM001219">
    <property type="protein sequence ID" value="KEH35808.1"/>
    <property type="molecule type" value="Genomic_DNA"/>
</dbReference>
<dbReference type="Proteomes" id="UP000265566">
    <property type="component" value="Chromosome 3"/>
</dbReference>
<dbReference type="GO" id="GO:0005634">
    <property type="term" value="C:nucleus"/>
    <property type="evidence" value="ECO:0000318"/>
    <property type="project" value="GO_Central"/>
</dbReference>
<reference evidence="8 11" key="2">
    <citation type="journal article" date="2014" name="BMC Genomics">
        <title>An improved genome release (version Mt4.0) for the model legume Medicago truncatula.</title>
        <authorList>
            <person name="Tang H."/>
            <person name="Krishnakumar V."/>
            <person name="Bidwell S."/>
            <person name="Rosen B."/>
            <person name="Chan A."/>
            <person name="Zhou S."/>
            <person name="Gentzbittel L."/>
            <person name="Childs K.L."/>
            <person name="Yandell M."/>
            <person name="Gundlach H."/>
            <person name="Mayer K.F."/>
            <person name="Schwartz D.C."/>
            <person name="Town C.D."/>
        </authorList>
    </citation>
    <scope>GENOME REANNOTATION</scope>
    <source>
        <strain evidence="8">A17</strain>
        <strain evidence="10 11">cv. Jemalong A17</strain>
    </source>
</reference>
<reference evidence="9" key="5">
    <citation type="journal article" date="2018" name="Nat. Plants">
        <title>Whole-genome landscape of Medicago truncatula symbiotic genes.</title>
        <authorList>
            <person name="Pecrix Y."/>
            <person name="Gamas P."/>
            <person name="Carrere S."/>
        </authorList>
    </citation>
    <scope>NUCLEOTIDE SEQUENCE</scope>
    <source>
        <tissue evidence="9">Leaves</tissue>
    </source>
</reference>
<dbReference type="PROSITE" id="PS50888">
    <property type="entry name" value="BHLH"/>
    <property type="match status" value="1"/>
</dbReference>
<gene>
    <name evidence="10" type="primary">25489956</name>
    <name evidence="8" type="ordered locus">MTR_3g103030</name>
    <name evidence="9" type="ORF">MtrunA17_Chr3g0134741</name>
</gene>
<evidence type="ECO:0000259" key="7">
    <source>
        <dbReference type="PROSITE" id="PS50888"/>
    </source>
</evidence>
<evidence type="ECO:0000313" key="8">
    <source>
        <dbReference type="EMBL" id="KEH35808.1"/>
    </source>
</evidence>
<dbReference type="STRING" id="3880.A0A072V390"/>
<evidence type="ECO:0000256" key="1">
    <source>
        <dbReference type="ARBA" id="ARBA00004123"/>
    </source>
</evidence>
<dbReference type="FunFam" id="4.10.280.10:FF:000022">
    <property type="entry name" value="Basic helix-loop-helix transcription factor"/>
    <property type="match status" value="1"/>
</dbReference>
<dbReference type="EMBL" id="PSQE01000003">
    <property type="protein sequence ID" value="RHN70366.1"/>
    <property type="molecule type" value="Genomic_DNA"/>
</dbReference>